<sequence>MPRQWPPMPSMLGQERRKIAESGAGSLRLNLNRRDRGQNQSTVLGVVQRLTAHPKHGPRPMKYQQ</sequence>
<evidence type="ECO:0000313" key="3">
    <source>
        <dbReference type="Proteomes" id="UP000244722"/>
    </source>
</evidence>
<proteinExistence type="predicted"/>
<feature type="region of interest" description="Disordered" evidence="1">
    <location>
        <begin position="24"/>
        <end position="65"/>
    </location>
</feature>
<gene>
    <name evidence="2" type="ORF">B9Z19DRAFT_1083332</name>
</gene>
<reference evidence="2 3" key="1">
    <citation type="submission" date="2017-04" db="EMBL/GenBank/DDBJ databases">
        <title>Draft genome sequence of Tuber borchii Vittad., a whitish edible truffle.</title>
        <authorList>
            <consortium name="DOE Joint Genome Institute"/>
            <person name="Murat C."/>
            <person name="Kuo A."/>
            <person name="Barry K.W."/>
            <person name="Clum A."/>
            <person name="Dockter R.B."/>
            <person name="Fauchery L."/>
            <person name="Iotti M."/>
            <person name="Kohler A."/>
            <person name="Labutti K."/>
            <person name="Lindquist E.A."/>
            <person name="Lipzen A."/>
            <person name="Ohm R.A."/>
            <person name="Wang M."/>
            <person name="Grigoriev I.V."/>
            <person name="Zambonelli A."/>
            <person name="Martin F.M."/>
        </authorList>
    </citation>
    <scope>NUCLEOTIDE SEQUENCE [LARGE SCALE GENOMIC DNA]</scope>
    <source>
        <strain evidence="2 3">Tbo3840</strain>
    </source>
</reference>
<protein>
    <submittedName>
        <fullName evidence="2">Uncharacterized protein</fullName>
    </submittedName>
</protein>
<accession>A0A2T6ZTE9</accession>
<name>A0A2T6ZTE9_TUBBO</name>
<evidence type="ECO:0000313" key="2">
    <source>
        <dbReference type="EMBL" id="PUU78743.1"/>
    </source>
</evidence>
<dbReference type="EMBL" id="NESQ01000108">
    <property type="protein sequence ID" value="PUU78743.1"/>
    <property type="molecule type" value="Genomic_DNA"/>
</dbReference>
<keyword evidence="3" id="KW-1185">Reference proteome</keyword>
<evidence type="ECO:0000256" key="1">
    <source>
        <dbReference type="SAM" id="MobiDB-lite"/>
    </source>
</evidence>
<organism evidence="2 3">
    <name type="scientific">Tuber borchii</name>
    <name type="common">White truffle</name>
    <dbReference type="NCBI Taxonomy" id="42251"/>
    <lineage>
        <taxon>Eukaryota</taxon>
        <taxon>Fungi</taxon>
        <taxon>Dikarya</taxon>
        <taxon>Ascomycota</taxon>
        <taxon>Pezizomycotina</taxon>
        <taxon>Pezizomycetes</taxon>
        <taxon>Pezizales</taxon>
        <taxon>Tuberaceae</taxon>
        <taxon>Tuber</taxon>
    </lineage>
</organism>
<dbReference type="Proteomes" id="UP000244722">
    <property type="component" value="Unassembled WGS sequence"/>
</dbReference>
<comment type="caution">
    <text evidence="2">The sequence shown here is derived from an EMBL/GenBank/DDBJ whole genome shotgun (WGS) entry which is preliminary data.</text>
</comment>
<dbReference type="AlphaFoldDB" id="A0A2T6ZTE9"/>